<reference evidence="5" key="1">
    <citation type="submission" date="2013-02" db="EMBL/GenBank/DDBJ databases">
        <authorList>
            <person name="Hughes D."/>
        </authorList>
    </citation>
    <scope>NUCLEOTIDE SEQUENCE</scope>
    <source>
        <strain>Durham</strain>
        <strain evidence="5">NC isolate 2 -- Noor lab</strain>
    </source>
</reference>
<dbReference type="EMBL" id="CAQQ02149147">
    <property type="status" value="NOT_ANNOTATED_CDS"/>
    <property type="molecule type" value="Genomic_DNA"/>
</dbReference>
<sequence>MSISFFVAISDTVSEQTFSTIVVRGINYDKENPKRVYFKFTNETLTKEECPQKKLDQLIAFLFTSLPNKLNPSRMQIQAIDGQLIGTCKSTIEIPGTSITPISMKNYPPVPRNQVDRLNATVGHLMVFKVPIDTFYDPEDSTNLKLFLQTEDNKNISEKNCDKGSEKYNLVAEDKEGQQATDAMVVEIENAPRHDYPVYIKILLGIKSDDFKLIAQRKFIEKIAAIFGDSTTNNIQIRSINPTPEFNETTVTFYNTTLHKVQHQCPEERISYVRNVLLHHDNIIKNHVRKAFEKDFRLKTVSIIGACHPNQNMFNTGKMPITNRYPSSNNPSSTSTTSSNLSDDYLYSFIIPAIIIISMILLASIVACILHRRKLTGKMEIGDEEEKKSFRSKGIPVIFQDELEEKPDIGNKSPIILKYEKPPLLPHNNKEGR</sequence>
<keyword evidence="2" id="KW-0812">Transmembrane</keyword>
<proteinExistence type="predicted"/>
<keyword evidence="2" id="KW-0472">Membrane</keyword>
<dbReference type="PANTHER" id="PTHR21559">
    <property type="entry name" value="DYSTROGLYCAN-RELATED"/>
    <property type="match status" value="1"/>
</dbReference>
<evidence type="ECO:0000256" key="1">
    <source>
        <dbReference type="SAM" id="MobiDB-lite"/>
    </source>
</evidence>
<keyword evidence="5" id="KW-1185">Reference proteome</keyword>
<dbReference type="PROSITE" id="PS51699">
    <property type="entry name" value="SEA_DG"/>
    <property type="match status" value="2"/>
</dbReference>
<dbReference type="GO" id="GO:0007411">
    <property type="term" value="P:axon guidance"/>
    <property type="evidence" value="ECO:0007669"/>
    <property type="project" value="TreeGrafter"/>
</dbReference>
<dbReference type="GO" id="GO:0043236">
    <property type="term" value="F:laminin binding"/>
    <property type="evidence" value="ECO:0007669"/>
    <property type="project" value="TreeGrafter"/>
</dbReference>
<name>T1H2N7_MEGSC</name>
<feature type="region of interest" description="Disordered" evidence="1">
    <location>
        <begin position="320"/>
        <end position="339"/>
    </location>
</feature>
<dbReference type="GO" id="GO:0002009">
    <property type="term" value="P:morphogenesis of an epithelium"/>
    <property type="evidence" value="ECO:0007669"/>
    <property type="project" value="TreeGrafter"/>
</dbReference>
<dbReference type="HOGENOM" id="CLU_633549_0_0_1"/>
<evidence type="ECO:0000256" key="2">
    <source>
        <dbReference type="SAM" id="Phobius"/>
    </source>
</evidence>
<reference evidence="4" key="2">
    <citation type="submission" date="2015-06" db="UniProtKB">
        <authorList>
            <consortium name="EnsemblMetazoa"/>
        </authorList>
    </citation>
    <scope>IDENTIFICATION</scope>
</reference>
<dbReference type="InterPro" id="IPR008465">
    <property type="entry name" value="DAG1_C"/>
</dbReference>
<dbReference type="STRING" id="36166.T1H2N7"/>
<feature type="compositionally biased region" description="Low complexity" evidence="1">
    <location>
        <begin position="326"/>
        <end position="339"/>
    </location>
</feature>
<evidence type="ECO:0000259" key="3">
    <source>
        <dbReference type="PROSITE" id="PS51699"/>
    </source>
</evidence>
<feature type="domain" description="Peptidase S72" evidence="3">
    <location>
        <begin position="192"/>
        <end position="308"/>
    </location>
</feature>
<dbReference type="Pfam" id="PF05454">
    <property type="entry name" value="DAG1"/>
    <property type="match status" value="1"/>
</dbReference>
<dbReference type="InterPro" id="IPR030398">
    <property type="entry name" value="SEA_DG_dom"/>
</dbReference>
<evidence type="ECO:0000313" key="4">
    <source>
        <dbReference type="EnsemblMetazoa" id="MESCA010490-PA"/>
    </source>
</evidence>
<dbReference type="GO" id="GO:0016011">
    <property type="term" value="C:dystroglycan complex"/>
    <property type="evidence" value="ECO:0007669"/>
    <property type="project" value="TreeGrafter"/>
</dbReference>
<dbReference type="GO" id="GO:0042383">
    <property type="term" value="C:sarcolemma"/>
    <property type="evidence" value="ECO:0007669"/>
    <property type="project" value="TreeGrafter"/>
</dbReference>
<accession>T1H2N7</accession>
<dbReference type="EnsemblMetazoa" id="MESCA010490-RA">
    <property type="protein sequence ID" value="MESCA010490-PA"/>
    <property type="gene ID" value="MESCA010490"/>
</dbReference>
<keyword evidence="2" id="KW-1133">Transmembrane helix</keyword>
<dbReference type="GO" id="GO:0021675">
    <property type="term" value="P:nerve development"/>
    <property type="evidence" value="ECO:0007669"/>
    <property type="project" value="TreeGrafter"/>
</dbReference>
<organism evidence="4 5">
    <name type="scientific">Megaselia scalaris</name>
    <name type="common">Humpbacked fly</name>
    <name type="synonym">Phora scalaris</name>
    <dbReference type="NCBI Taxonomy" id="36166"/>
    <lineage>
        <taxon>Eukaryota</taxon>
        <taxon>Metazoa</taxon>
        <taxon>Ecdysozoa</taxon>
        <taxon>Arthropoda</taxon>
        <taxon>Hexapoda</taxon>
        <taxon>Insecta</taxon>
        <taxon>Pterygota</taxon>
        <taxon>Neoptera</taxon>
        <taxon>Endopterygota</taxon>
        <taxon>Diptera</taxon>
        <taxon>Brachycera</taxon>
        <taxon>Muscomorpha</taxon>
        <taxon>Platypezoidea</taxon>
        <taxon>Phoridae</taxon>
        <taxon>Megaseliini</taxon>
        <taxon>Megaselia</taxon>
    </lineage>
</organism>
<dbReference type="PANTHER" id="PTHR21559:SF21">
    <property type="entry name" value="DYSTROGLYCAN 1"/>
    <property type="match status" value="1"/>
</dbReference>
<feature type="transmembrane region" description="Helical" evidence="2">
    <location>
        <begin position="345"/>
        <end position="370"/>
    </location>
</feature>
<dbReference type="Proteomes" id="UP000015102">
    <property type="component" value="Unassembled WGS sequence"/>
</dbReference>
<dbReference type="AlphaFoldDB" id="T1H2N7"/>
<protein>
    <recommendedName>
        <fullName evidence="3">Peptidase S72 domain-containing protein</fullName>
    </recommendedName>
</protein>
<evidence type="ECO:0000313" key="5">
    <source>
        <dbReference type="Proteomes" id="UP000015102"/>
    </source>
</evidence>
<feature type="domain" description="Peptidase S72" evidence="3">
    <location>
        <begin position="1"/>
        <end position="106"/>
    </location>
</feature>